<proteinExistence type="predicted"/>
<dbReference type="Pfam" id="PF14559">
    <property type="entry name" value="TPR_19"/>
    <property type="match status" value="1"/>
</dbReference>
<dbReference type="Proteomes" id="UP000666369">
    <property type="component" value="Unassembled WGS sequence"/>
</dbReference>
<evidence type="ECO:0000259" key="2">
    <source>
        <dbReference type="Pfam" id="PF13399"/>
    </source>
</evidence>
<feature type="repeat" description="TPR" evidence="1">
    <location>
        <begin position="45"/>
        <end position="78"/>
    </location>
</feature>
<dbReference type="Gene3D" id="3.30.70.2390">
    <property type="match status" value="1"/>
</dbReference>
<dbReference type="InterPro" id="IPR011990">
    <property type="entry name" value="TPR-like_helical_dom_sf"/>
</dbReference>
<dbReference type="EMBL" id="JAADJT010000009">
    <property type="protein sequence ID" value="NGZ86507.1"/>
    <property type="molecule type" value="Genomic_DNA"/>
</dbReference>
<dbReference type="RefSeq" id="WP_166106352.1">
    <property type="nucleotide sequence ID" value="NZ_JAADJT010000009.1"/>
</dbReference>
<dbReference type="InterPro" id="IPR019734">
    <property type="entry name" value="TPR_rpt"/>
</dbReference>
<dbReference type="SMART" id="SM00028">
    <property type="entry name" value="TPR"/>
    <property type="match status" value="2"/>
</dbReference>
<gene>
    <name evidence="3" type="ORF">GW587_19875</name>
</gene>
<organism evidence="3 4">
    <name type="scientific">Duganella aceris</name>
    <dbReference type="NCBI Taxonomy" id="2703883"/>
    <lineage>
        <taxon>Bacteria</taxon>
        <taxon>Pseudomonadati</taxon>
        <taxon>Pseudomonadota</taxon>
        <taxon>Betaproteobacteria</taxon>
        <taxon>Burkholderiales</taxon>
        <taxon>Oxalobacteraceae</taxon>
        <taxon>Telluria group</taxon>
        <taxon>Duganella</taxon>
    </lineage>
</organism>
<dbReference type="PROSITE" id="PS50005">
    <property type="entry name" value="TPR"/>
    <property type="match status" value="2"/>
</dbReference>
<evidence type="ECO:0000313" key="3">
    <source>
        <dbReference type="EMBL" id="NGZ86507.1"/>
    </source>
</evidence>
<dbReference type="PROSITE" id="PS51257">
    <property type="entry name" value="PROKAR_LIPOPROTEIN"/>
    <property type="match status" value="1"/>
</dbReference>
<dbReference type="InterPro" id="IPR027381">
    <property type="entry name" value="LytR/CpsA/Psr_C"/>
</dbReference>
<protein>
    <submittedName>
        <fullName evidence="3">Tetratricopeptide repeat protein</fullName>
    </submittedName>
</protein>
<comment type="caution">
    <text evidence="3">The sequence shown here is derived from an EMBL/GenBank/DDBJ whole genome shotgun (WGS) entry which is preliminary data.</text>
</comment>
<evidence type="ECO:0000313" key="4">
    <source>
        <dbReference type="Proteomes" id="UP000666369"/>
    </source>
</evidence>
<sequence length="361" mass="37598">MTPLNKSVPVLLAACLLQACGGAPVKTELAIAPVLRIEDSAGLDAASLYQLGRYHQRRGEAAAAGAAFARSIALAPRQLDARNAQAALLAGQGQVDAAVALLLQVVGDFPDQVQPLSNLGYAYHLQGQDDLARTVLEQALARDPVHAQARANLALLGPAPVSAGARLVRSATASHAAPISKASSGAVARESVPPRMEVVQMAPNEFRLQQRSVDPLASLQPAPAAAAQDSAPPAADEGARLQIVNGNGVRGLGERVRRLLARHGIDAGRVVNQRGHYQRTTIIEYLPGQRPRADAMLAALHGRATLLPARALPGGLSLRLVLGRDHAASLALTDPDDTPASTPAPLLAALDRAAVPHFNQE</sequence>
<accession>A0ABX0FPW2</accession>
<dbReference type="SUPFAM" id="SSF48452">
    <property type="entry name" value="TPR-like"/>
    <property type="match status" value="1"/>
</dbReference>
<keyword evidence="1" id="KW-0802">TPR repeat</keyword>
<dbReference type="Pfam" id="PF13399">
    <property type="entry name" value="LytR_C"/>
    <property type="match status" value="1"/>
</dbReference>
<keyword evidence="4" id="KW-1185">Reference proteome</keyword>
<reference evidence="3 4" key="1">
    <citation type="submission" date="2020-01" db="EMBL/GenBank/DDBJ databases">
        <authorList>
            <person name="Lee S.D."/>
        </authorList>
    </citation>
    <scope>NUCLEOTIDE SEQUENCE [LARGE SCALE GENOMIC DNA]</scope>
    <source>
        <strain evidence="3 4">SAP-35</strain>
    </source>
</reference>
<reference evidence="4" key="2">
    <citation type="submission" date="2023-07" db="EMBL/GenBank/DDBJ databases">
        <title>Duganella aceri sp. nov., isolated from tree sap.</title>
        <authorList>
            <person name="Kim I.S."/>
        </authorList>
    </citation>
    <scope>NUCLEOTIDE SEQUENCE [LARGE SCALE GENOMIC DNA]</scope>
    <source>
        <strain evidence="4">SAP-35</strain>
    </source>
</reference>
<feature type="domain" description="LytR/CpsA/Psr regulator C-terminal" evidence="2">
    <location>
        <begin position="240"/>
        <end position="325"/>
    </location>
</feature>
<feature type="repeat" description="TPR" evidence="1">
    <location>
        <begin position="113"/>
        <end position="146"/>
    </location>
</feature>
<name>A0ABX0FPW2_9BURK</name>
<evidence type="ECO:0000256" key="1">
    <source>
        <dbReference type="PROSITE-ProRule" id="PRU00339"/>
    </source>
</evidence>
<dbReference type="Gene3D" id="1.25.40.10">
    <property type="entry name" value="Tetratricopeptide repeat domain"/>
    <property type="match status" value="1"/>
</dbReference>